<evidence type="ECO:0000313" key="2">
    <source>
        <dbReference type="Proteomes" id="UP000251002"/>
    </source>
</evidence>
<name>A0A365L7E3_9BACL</name>
<organism evidence="1 2">
    <name type="scientific">Planococcus halotolerans</name>
    <dbReference type="NCBI Taxonomy" id="2233542"/>
    <lineage>
        <taxon>Bacteria</taxon>
        <taxon>Bacillati</taxon>
        <taxon>Bacillota</taxon>
        <taxon>Bacilli</taxon>
        <taxon>Bacillales</taxon>
        <taxon>Caryophanaceae</taxon>
        <taxon>Planococcus</taxon>
    </lineage>
</organism>
<dbReference type="AlphaFoldDB" id="A0A365L7E3"/>
<accession>A0A365L7E3</accession>
<keyword evidence="2" id="KW-1185">Reference proteome</keyword>
<dbReference type="EMBL" id="QLZR01000001">
    <property type="protein sequence ID" value="RAZ81332.1"/>
    <property type="molecule type" value="Genomic_DNA"/>
</dbReference>
<evidence type="ECO:0000313" key="1">
    <source>
        <dbReference type="EMBL" id="RAZ81332.1"/>
    </source>
</evidence>
<proteinExistence type="predicted"/>
<reference evidence="1 2" key="1">
    <citation type="submission" date="2018-06" db="EMBL/GenBank/DDBJ databases">
        <title>The draft genome sequences of strains SCU63 and S1.</title>
        <authorList>
            <person name="Gan L."/>
        </authorList>
    </citation>
    <scope>NUCLEOTIDE SEQUENCE [LARGE SCALE GENOMIC DNA]</scope>
    <source>
        <strain evidence="1 2">SCU63</strain>
    </source>
</reference>
<evidence type="ECO:0008006" key="3">
    <source>
        <dbReference type="Google" id="ProtNLM"/>
    </source>
</evidence>
<dbReference type="RefSeq" id="WP_112221800.1">
    <property type="nucleotide sequence ID" value="NZ_CP196859.1"/>
</dbReference>
<sequence>MKKVVSAVLIAIVLFAFYNYQKPMLSTEQAIVQAYGYLKNPPSGTGVSVQAIQVELDAVPTENITLALRQQEGFLNELFNDQQWEVTISYEDVIPTVVMDAVTGEVLDIRGPLN</sequence>
<dbReference type="Proteomes" id="UP000251002">
    <property type="component" value="Unassembled WGS sequence"/>
</dbReference>
<protein>
    <recommendedName>
        <fullName evidence="3">PepSY domain-containing protein</fullName>
    </recommendedName>
</protein>
<gene>
    <name evidence="1" type="ORF">DP120_03350</name>
</gene>
<comment type="caution">
    <text evidence="1">The sequence shown here is derived from an EMBL/GenBank/DDBJ whole genome shotgun (WGS) entry which is preliminary data.</text>
</comment>